<gene>
    <name evidence="4" type="ORF">NP233_g7468</name>
</gene>
<reference evidence="4" key="1">
    <citation type="submission" date="2022-07" db="EMBL/GenBank/DDBJ databases">
        <title>Genome Sequence of Leucocoprinus birnbaumii.</title>
        <authorList>
            <person name="Buettner E."/>
        </authorList>
    </citation>
    <scope>NUCLEOTIDE SEQUENCE</scope>
    <source>
        <strain evidence="4">VT141</strain>
    </source>
</reference>
<feature type="region of interest" description="Disordered" evidence="2">
    <location>
        <begin position="155"/>
        <end position="183"/>
    </location>
</feature>
<feature type="compositionally biased region" description="Acidic residues" evidence="2">
    <location>
        <begin position="103"/>
        <end position="117"/>
    </location>
</feature>
<comment type="caution">
    <text evidence="4">The sequence shown here is derived from an EMBL/GenBank/DDBJ whole genome shotgun (WGS) entry which is preliminary data.</text>
</comment>
<keyword evidence="1" id="KW-0677">Repeat</keyword>
<dbReference type="Pfam" id="PF24883">
    <property type="entry name" value="NPHP3_N"/>
    <property type="match status" value="1"/>
</dbReference>
<accession>A0AAD5VQ47</accession>
<organism evidence="4 5">
    <name type="scientific">Leucocoprinus birnbaumii</name>
    <dbReference type="NCBI Taxonomy" id="56174"/>
    <lineage>
        <taxon>Eukaryota</taxon>
        <taxon>Fungi</taxon>
        <taxon>Dikarya</taxon>
        <taxon>Basidiomycota</taxon>
        <taxon>Agaricomycotina</taxon>
        <taxon>Agaricomycetes</taxon>
        <taxon>Agaricomycetidae</taxon>
        <taxon>Agaricales</taxon>
        <taxon>Agaricineae</taxon>
        <taxon>Agaricaceae</taxon>
        <taxon>Leucocoprinus</taxon>
    </lineage>
</organism>
<sequence length="970" mass="108516">MVARVPLLVIADLGGNLKHDHHASTWAKAGSCVEYLRDWWLMMVGMVAAKGGRGDDWSDLNTSAVKDELMKDVVKRTMGLRIRLRMRLEINQGELGVDNKETGDDDDSESDEEESEQATDAPAQSSDSSKKPTLKASLQFAGPLVGDLKSHALMDPVNAPEAPSASPEVTSAGSTTRVSGLQTRSEQGTWFVTVYKHDSARIPSMFREAHNFSINNSNFESQQSTFQLHGNNHINIGPSDYHGTPAVGIPSSTEGSALGMALLLDASTPEASVDSVERNYKPRCFPGTREQYIEDITNWATSSGVDRLPIYWMKGPAGVGKSSIAQTSAMKVQEVGCLGAAFFFSINGRRNDHNRFFPSLAHQLSTVLLDYRNIVNERVLIDSTVFKKTMRAQFQSLIAGPLQKLKELGKEAPRMSIFIDGLDECKDKDAQAEIIEIIAESVQVQSTPFQWAIFSREEPRITSTFDLPEISPRCHVIYLPISRDTDKEIEAYLRGEFKNILCRRLGNIPLSTPWPTDEDIQKLIDAAAGLFAYAATIVRFIDSHSYSRFRETLQAILDNILNPRPHSLPVFANLDSLYTLILQGIPTDVASSAKLLLYWMSGGSPSSSFFVLADCNALGISEAAFKSICCYLHAVIVYYVPQVETSDMFAPGHPYLEQSLPLESNTALLLQLHQSGGTVKFHHRSFYDFLGDPNRSGSVFDRNDIRAQRLLRYYHQHLQVAPLYVVRGSKLELASDAPASDPSSLLSWPSGSKSLNSFLVLHTFCQCSGIFTGEHSTLPFCLKLIMKHLPVEAMEEFDFHKSLVGRGMIREREWDYESCPGEYFQYGEGVVFQCSKQEYYNQLGVSLLQMALEIEKLKIVNPFHPHCDPSVSMSTQSASSLSKLDRRHGLHSIGSGEKSVIWYWEYDEENNRYYEFRTLDYAKAIRILQSEKYKMWNNSWVLPPQLLEEDPVETNVPTVYIVSFIIGQSC</sequence>
<evidence type="ECO:0000256" key="2">
    <source>
        <dbReference type="SAM" id="MobiDB-lite"/>
    </source>
</evidence>
<proteinExistence type="predicted"/>
<feature type="domain" description="Nephrocystin 3-like N-terminal" evidence="3">
    <location>
        <begin position="295"/>
        <end position="456"/>
    </location>
</feature>
<keyword evidence="5" id="KW-1185">Reference proteome</keyword>
<dbReference type="InterPro" id="IPR056884">
    <property type="entry name" value="NPHP3-like_N"/>
</dbReference>
<dbReference type="EMBL" id="JANIEX010000547">
    <property type="protein sequence ID" value="KAJ3565696.1"/>
    <property type="molecule type" value="Genomic_DNA"/>
</dbReference>
<dbReference type="Proteomes" id="UP001213000">
    <property type="component" value="Unassembled WGS sequence"/>
</dbReference>
<evidence type="ECO:0000259" key="3">
    <source>
        <dbReference type="Pfam" id="PF24883"/>
    </source>
</evidence>
<feature type="region of interest" description="Disordered" evidence="2">
    <location>
        <begin position="95"/>
        <end position="134"/>
    </location>
</feature>
<protein>
    <recommendedName>
        <fullName evidence="3">Nephrocystin 3-like N-terminal domain-containing protein</fullName>
    </recommendedName>
</protein>
<dbReference type="InterPro" id="IPR027417">
    <property type="entry name" value="P-loop_NTPase"/>
</dbReference>
<dbReference type="PANTHER" id="PTHR10039:SF17">
    <property type="entry name" value="FUNGAL STAND N-TERMINAL GOODBYE DOMAIN-CONTAINING PROTEIN-RELATED"/>
    <property type="match status" value="1"/>
</dbReference>
<name>A0AAD5VQ47_9AGAR</name>
<dbReference type="Gene3D" id="3.40.50.300">
    <property type="entry name" value="P-loop containing nucleotide triphosphate hydrolases"/>
    <property type="match status" value="1"/>
</dbReference>
<dbReference type="PANTHER" id="PTHR10039">
    <property type="entry name" value="AMELOGENIN"/>
    <property type="match status" value="1"/>
</dbReference>
<evidence type="ECO:0000313" key="4">
    <source>
        <dbReference type="EMBL" id="KAJ3565696.1"/>
    </source>
</evidence>
<feature type="compositionally biased region" description="Polar residues" evidence="2">
    <location>
        <begin position="167"/>
        <end position="183"/>
    </location>
</feature>
<evidence type="ECO:0000313" key="5">
    <source>
        <dbReference type="Proteomes" id="UP001213000"/>
    </source>
</evidence>
<dbReference type="AlphaFoldDB" id="A0AAD5VQ47"/>
<dbReference type="SUPFAM" id="SSF52540">
    <property type="entry name" value="P-loop containing nucleoside triphosphate hydrolases"/>
    <property type="match status" value="1"/>
</dbReference>
<evidence type="ECO:0000256" key="1">
    <source>
        <dbReference type="ARBA" id="ARBA00022737"/>
    </source>
</evidence>